<sequence length="123" mass="13815">MATDEDIEQFICDSFTSIWDLELLATVIAMPQEGLTAVELVERMRASELVVQQGVASLVAAGIASLDHDGRLQFRPVNEDVERSAMRANNFYQRFPGRARRLMISRQAPGLNAFADAFRLRKD</sequence>
<organism evidence="1 2">
    <name type="scientific">Qipengyuania mesophila</name>
    <dbReference type="NCBI Taxonomy" id="2867246"/>
    <lineage>
        <taxon>Bacteria</taxon>
        <taxon>Pseudomonadati</taxon>
        <taxon>Pseudomonadota</taxon>
        <taxon>Alphaproteobacteria</taxon>
        <taxon>Sphingomonadales</taxon>
        <taxon>Erythrobacteraceae</taxon>
        <taxon>Qipengyuania</taxon>
    </lineage>
</organism>
<accession>A0ABS7JS69</accession>
<proteinExistence type="predicted"/>
<reference evidence="1 2" key="1">
    <citation type="submission" date="2021-08" db="EMBL/GenBank/DDBJ databases">
        <title>Comparative Genomics Analysis of the Genus Qipengyuania Reveals Extensive Genetic Diversity and Metabolic Versatility, Including the Description of Fifteen Novel Species.</title>
        <authorList>
            <person name="Liu Y."/>
        </authorList>
    </citation>
    <scope>NUCLEOTIDE SEQUENCE [LARGE SCALE GENOMIC DNA]</scope>
    <source>
        <strain evidence="1 2">YG27</strain>
    </source>
</reference>
<dbReference type="Proteomes" id="UP000782554">
    <property type="component" value="Unassembled WGS sequence"/>
</dbReference>
<protein>
    <recommendedName>
        <fullName evidence="3">MarR family transcriptional regulator</fullName>
    </recommendedName>
</protein>
<dbReference type="RefSeq" id="WP_221600807.1">
    <property type="nucleotide sequence ID" value="NZ_CAXPSY010000012.1"/>
</dbReference>
<name>A0ABS7JS69_9SPHN</name>
<keyword evidence="2" id="KW-1185">Reference proteome</keyword>
<evidence type="ECO:0008006" key="3">
    <source>
        <dbReference type="Google" id="ProtNLM"/>
    </source>
</evidence>
<gene>
    <name evidence="1" type="ORF">K3181_03390</name>
</gene>
<comment type="caution">
    <text evidence="1">The sequence shown here is derived from an EMBL/GenBank/DDBJ whole genome shotgun (WGS) entry which is preliminary data.</text>
</comment>
<evidence type="ECO:0000313" key="1">
    <source>
        <dbReference type="EMBL" id="MBX7500490.1"/>
    </source>
</evidence>
<evidence type="ECO:0000313" key="2">
    <source>
        <dbReference type="Proteomes" id="UP000782554"/>
    </source>
</evidence>
<dbReference type="EMBL" id="JAIGNU010000001">
    <property type="protein sequence ID" value="MBX7500490.1"/>
    <property type="molecule type" value="Genomic_DNA"/>
</dbReference>